<dbReference type="PANTHER" id="PTHR32309:SF13">
    <property type="entry name" value="FERRIC ENTEROBACTIN TRANSPORT PROTEIN FEPE"/>
    <property type="match status" value="1"/>
</dbReference>
<sequence>FRIRASAHNPILAFRMAGISSGLFERRLQEIESQTIQDSDEYLDDQIAVLQAEVEEIEIRIRQFLKENALITISGEVSGNQDFTGLQQQLSEVQLREDLTRAKLRSYRRKREELLSLDTISPEMDIAEILREIRAIASQNDSLGALRASLLAQYDEIHPEIMALSAQMENNNRRGVEIEAQQTRSTITEDEDSLLPMLQENIRAAANELFEMNTDAEYYEYRIRQFADENPNLFDEGLDKELEYARLQRSKELYETTYNLLIQRREEQRFRLAMQTGNIKVIDPADLPADPISTNAPRQILFGALIGLSLGLGAAFLLEYMDSSLKSSEDVTRFLDLPLVGEIPKIKSP</sequence>
<dbReference type="InterPro" id="IPR032807">
    <property type="entry name" value="GNVR"/>
</dbReference>
<feature type="non-terminal residue" evidence="2">
    <location>
        <position position="1"/>
    </location>
</feature>
<dbReference type="GO" id="GO:0004713">
    <property type="term" value="F:protein tyrosine kinase activity"/>
    <property type="evidence" value="ECO:0007669"/>
    <property type="project" value="TreeGrafter"/>
</dbReference>
<reference evidence="2" key="1">
    <citation type="submission" date="2018-05" db="EMBL/GenBank/DDBJ databases">
        <authorList>
            <person name="Lanie J.A."/>
            <person name="Ng W.-L."/>
            <person name="Kazmierczak K.M."/>
            <person name="Andrzejewski T.M."/>
            <person name="Davidsen T.M."/>
            <person name="Wayne K.J."/>
            <person name="Tettelin H."/>
            <person name="Glass J.I."/>
            <person name="Rusch D."/>
            <person name="Podicherti R."/>
            <person name="Tsui H.-C.T."/>
            <person name="Winkler M.E."/>
        </authorList>
    </citation>
    <scope>NUCLEOTIDE SEQUENCE</scope>
</reference>
<dbReference type="InterPro" id="IPR050445">
    <property type="entry name" value="Bact_polysacc_biosynth/exp"/>
</dbReference>
<feature type="non-terminal residue" evidence="2">
    <location>
        <position position="349"/>
    </location>
</feature>
<dbReference type="GO" id="GO:0005886">
    <property type="term" value="C:plasma membrane"/>
    <property type="evidence" value="ECO:0007669"/>
    <property type="project" value="TreeGrafter"/>
</dbReference>
<accession>A0A382J943</accession>
<gene>
    <name evidence="2" type="ORF">METZ01_LOCUS260949</name>
</gene>
<dbReference type="AlphaFoldDB" id="A0A382J943"/>
<feature type="domain" description="Tyrosine-protein kinase G-rich" evidence="1">
    <location>
        <begin position="243"/>
        <end position="317"/>
    </location>
</feature>
<dbReference type="Pfam" id="PF13807">
    <property type="entry name" value="GNVR"/>
    <property type="match status" value="1"/>
</dbReference>
<evidence type="ECO:0000259" key="1">
    <source>
        <dbReference type="Pfam" id="PF13807"/>
    </source>
</evidence>
<dbReference type="EMBL" id="UINC01072450">
    <property type="protein sequence ID" value="SVC08095.1"/>
    <property type="molecule type" value="Genomic_DNA"/>
</dbReference>
<evidence type="ECO:0000313" key="2">
    <source>
        <dbReference type="EMBL" id="SVC08095.1"/>
    </source>
</evidence>
<name>A0A382J943_9ZZZZ</name>
<proteinExistence type="predicted"/>
<protein>
    <recommendedName>
        <fullName evidence="1">Tyrosine-protein kinase G-rich domain-containing protein</fullName>
    </recommendedName>
</protein>
<dbReference type="PANTHER" id="PTHR32309">
    <property type="entry name" value="TYROSINE-PROTEIN KINASE"/>
    <property type="match status" value="1"/>
</dbReference>
<organism evidence="2">
    <name type="scientific">marine metagenome</name>
    <dbReference type="NCBI Taxonomy" id="408172"/>
    <lineage>
        <taxon>unclassified sequences</taxon>
        <taxon>metagenomes</taxon>
        <taxon>ecological metagenomes</taxon>
    </lineage>
</organism>